<feature type="transmembrane region" description="Helical" evidence="2">
    <location>
        <begin position="855"/>
        <end position="873"/>
    </location>
</feature>
<name>A0ABX2ATK7_9BACT</name>
<protein>
    <recommendedName>
        <fullName evidence="3">Two component regulator three Y domain-containing protein</fullName>
    </recommendedName>
</protein>
<dbReference type="Pfam" id="PF07494">
    <property type="entry name" value="Reg_prop"/>
    <property type="match status" value="4"/>
</dbReference>
<dbReference type="RefSeq" id="WP_172175329.1">
    <property type="nucleotide sequence ID" value="NZ_CASGIA010000009.1"/>
</dbReference>
<keyword evidence="2" id="KW-0812">Transmembrane</keyword>
<gene>
    <name evidence="4" type="ORF">HPS55_05665</name>
</gene>
<dbReference type="EMBL" id="JABKKE010000007">
    <property type="protein sequence ID" value="NPE13819.1"/>
    <property type="molecule type" value="Genomic_DNA"/>
</dbReference>
<dbReference type="Proteomes" id="UP001193734">
    <property type="component" value="Unassembled WGS sequence"/>
</dbReference>
<evidence type="ECO:0000313" key="4">
    <source>
        <dbReference type="EMBL" id="NPE13819.1"/>
    </source>
</evidence>
<evidence type="ECO:0000256" key="2">
    <source>
        <dbReference type="SAM" id="Phobius"/>
    </source>
</evidence>
<dbReference type="PANTHER" id="PTHR43547">
    <property type="entry name" value="TWO-COMPONENT HISTIDINE KINASE"/>
    <property type="match status" value="1"/>
</dbReference>
<organism evidence="4 5">
    <name type="scientific">Xylanibacter rodentium</name>
    <dbReference type="NCBI Taxonomy" id="2736289"/>
    <lineage>
        <taxon>Bacteria</taxon>
        <taxon>Pseudomonadati</taxon>
        <taxon>Bacteroidota</taxon>
        <taxon>Bacteroidia</taxon>
        <taxon>Bacteroidales</taxon>
        <taxon>Prevotellaceae</taxon>
        <taxon>Xylanibacter</taxon>
    </lineage>
</organism>
<dbReference type="Gene3D" id="2.60.40.10">
    <property type="entry name" value="Immunoglobulins"/>
    <property type="match status" value="1"/>
</dbReference>
<dbReference type="GeneID" id="82157247"/>
<sequence>MTDLHIKTDRILKATVTTLFTTATMLLLNPPTIEAQQLKASLSHYSTDDGLASNAVSCIRQDDYGYVWIATWNGLSRFDGFSFYNYDTGSASGISMLHNRIIDIATDQQQNIWMRMYDGRIFVLNRITDTIENPLRKISGYRNFKTSQPLTITSAGDVMAVIDGVGIYCMRLDRNGMKTKLIDTGKLTVTSIAEGYRDDIWVGTDNGIHRLNMNNDNIERNGFFPDEHIKCMYSNGYNIYAGTQSGHILSFAYGQEPKTIKEMGQTISSIFVDSHGLMWFTTDKQGVSRMNMETGDVKDFTQKVAVPEYDVRGAKISEVNHTVWINMNHGGFGYYNRETDNVEYFHNDPTNSWNLSNTVATYLALPEGVVWESTIRKGLEKLELLKQTIHRRQLFSDNNEVNLNEIRAIHYDVRSRQLLMGNKYSNLIFMTPDDSVTSIISDDGSGHMLGRIYGINRDRDGNYWICSKGTGVIRIAPDKDNSTGRFTFFTNDRENPASLSSNNAYRSVEDKNGNIWVATYGGGVNIITKDGNGRYVALNNRNVMRHYPRNSYHKVRTMAIDKEGNVWAGTTDGLLIMSYSDNKIRMLRVSETTNGERDLKSKDIVTLACDADGSMWIGTNGGGLSHTVGKDENGNWLFETFDIKSGLPSEEIKSITFDEKGNVWLATDHMICSFDVKKRIFSTFSMLDGVDDTIFSEGAAITMPDGNIIFGTLNGYYIVDRKKLSTQTGSMLKLKITDFYMDGILMSPRLNGDFNAYVPDCKEVNLPDADRNISFRFAALNYQLQHRVHYQYMMEGIDSEWKNADKSRTATYAGLKPGKHRFMVKAFLLESPDNYDIRTIDVIVPRDFMFSSDAVWIYMVIISALILTGMYLYQERLKKSSEKLGKLK</sequence>
<feature type="domain" description="Two component regulator three Y" evidence="3">
    <location>
        <begin position="781"/>
        <end position="844"/>
    </location>
</feature>
<keyword evidence="5" id="KW-1185">Reference proteome</keyword>
<dbReference type="SUPFAM" id="SSF63829">
    <property type="entry name" value="Calcium-dependent phosphotriesterase"/>
    <property type="match status" value="2"/>
</dbReference>
<dbReference type="InterPro" id="IPR011110">
    <property type="entry name" value="Reg_prop"/>
</dbReference>
<dbReference type="PANTHER" id="PTHR43547:SF2">
    <property type="entry name" value="HYBRID SIGNAL TRANSDUCTION HISTIDINE KINASE C"/>
    <property type="match status" value="1"/>
</dbReference>
<dbReference type="Pfam" id="PF07495">
    <property type="entry name" value="Y_Y_Y"/>
    <property type="match status" value="1"/>
</dbReference>
<evidence type="ECO:0000259" key="3">
    <source>
        <dbReference type="Pfam" id="PF07495"/>
    </source>
</evidence>
<keyword evidence="2" id="KW-0472">Membrane</keyword>
<proteinExistence type="predicted"/>
<accession>A0ABX2ATK7</accession>
<evidence type="ECO:0000256" key="1">
    <source>
        <dbReference type="ARBA" id="ARBA00022553"/>
    </source>
</evidence>
<dbReference type="InterPro" id="IPR011123">
    <property type="entry name" value="Y_Y_Y"/>
</dbReference>
<reference evidence="4 5" key="1">
    <citation type="submission" date="2020-05" db="EMBL/GenBank/DDBJ databases">
        <title>Distinct polysaccharide utilization as determinants for interspecies competition between intestinal Prevotella spp.</title>
        <authorList>
            <person name="Galvez E.J.C."/>
            <person name="Iljazovic A."/>
            <person name="Strowig T."/>
        </authorList>
    </citation>
    <scope>NUCLEOTIDE SEQUENCE [LARGE SCALE GENOMIC DNA]</scope>
    <source>
        <strain evidence="4 5">PROD</strain>
    </source>
</reference>
<evidence type="ECO:0000313" key="5">
    <source>
        <dbReference type="Proteomes" id="UP001193734"/>
    </source>
</evidence>
<dbReference type="Gene3D" id="2.130.10.10">
    <property type="entry name" value="YVTN repeat-like/Quinoprotein amine dehydrogenase"/>
    <property type="match status" value="3"/>
</dbReference>
<keyword evidence="2" id="KW-1133">Transmembrane helix</keyword>
<comment type="caution">
    <text evidence="4">The sequence shown here is derived from an EMBL/GenBank/DDBJ whole genome shotgun (WGS) entry which is preliminary data.</text>
</comment>
<dbReference type="InterPro" id="IPR013783">
    <property type="entry name" value="Ig-like_fold"/>
</dbReference>
<dbReference type="InterPro" id="IPR015943">
    <property type="entry name" value="WD40/YVTN_repeat-like_dom_sf"/>
</dbReference>
<keyword evidence="1" id="KW-0597">Phosphoprotein</keyword>